<keyword evidence="1 2" id="KW-0238">DNA-binding</keyword>
<evidence type="ECO:0000313" key="5">
    <source>
        <dbReference type="Proteomes" id="UP001305521"/>
    </source>
</evidence>
<proteinExistence type="predicted"/>
<reference evidence="4 5" key="1">
    <citation type="submission" date="2023-11" db="EMBL/GenBank/DDBJ databases">
        <title>Arctic aerobic anoxygenic photoheterotroph Sediminicoccus rosea KRV36 adapts its photosynthesis to long days of polar summer.</title>
        <authorList>
            <person name="Tomasch J."/>
            <person name="Kopejtka K."/>
            <person name="Bily T."/>
            <person name="Gardiner A.T."/>
            <person name="Gardian Z."/>
            <person name="Shivaramu S."/>
            <person name="Koblizek M."/>
            <person name="Engelhardt F."/>
            <person name="Kaftan D."/>
        </authorList>
    </citation>
    <scope>NUCLEOTIDE SEQUENCE [LARGE SCALE GENOMIC DNA]</scope>
    <source>
        <strain evidence="4 5">R-30</strain>
    </source>
</reference>
<dbReference type="PANTHER" id="PTHR30055:SF181">
    <property type="entry name" value="BLR6905 PROTEIN"/>
    <property type="match status" value="1"/>
</dbReference>
<dbReference type="PANTHER" id="PTHR30055">
    <property type="entry name" value="HTH-TYPE TRANSCRIPTIONAL REGULATOR RUTR"/>
    <property type="match status" value="1"/>
</dbReference>
<dbReference type="InterPro" id="IPR050109">
    <property type="entry name" value="HTH-type_TetR-like_transc_reg"/>
</dbReference>
<dbReference type="Proteomes" id="UP001305521">
    <property type="component" value="Chromosome"/>
</dbReference>
<dbReference type="Gene3D" id="1.10.357.10">
    <property type="entry name" value="Tetracycline Repressor, domain 2"/>
    <property type="match status" value="1"/>
</dbReference>
<dbReference type="InterPro" id="IPR001647">
    <property type="entry name" value="HTH_TetR"/>
</dbReference>
<evidence type="ECO:0000313" key="4">
    <source>
        <dbReference type="EMBL" id="WPB87048.1"/>
    </source>
</evidence>
<dbReference type="InterPro" id="IPR009057">
    <property type="entry name" value="Homeodomain-like_sf"/>
</dbReference>
<evidence type="ECO:0000256" key="2">
    <source>
        <dbReference type="PROSITE-ProRule" id="PRU00335"/>
    </source>
</evidence>
<keyword evidence="5" id="KW-1185">Reference proteome</keyword>
<evidence type="ECO:0000259" key="3">
    <source>
        <dbReference type="PROSITE" id="PS50977"/>
    </source>
</evidence>
<dbReference type="RefSeq" id="WP_318651005.1">
    <property type="nucleotide sequence ID" value="NZ_CP137852.1"/>
</dbReference>
<name>A0ABZ0PMT9_9PROT</name>
<feature type="DNA-binding region" description="H-T-H motif" evidence="2">
    <location>
        <begin position="35"/>
        <end position="54"/>
    </location>
</feature>
<dbReference type="PROSITE" id="PS50977">
    <property type="entry name" value="HTH_TETR_2"/>
    <property type="match status" value="1"/>
</dbReference>
<dbReference type="EMBL" id="CP137852">
    <property type="protein sequence ID" value="WPB87048.1"/>
    <property type="molecule type" value="Genomic_DNA"/>
</dbReference>
<dbReference type="Pfam" id="PF00440">
    <property type="entry name" value="TetR_N"/>
    <property type="match status" value="1"/>
</dbReference>
<feature type="domain" description="HTH tetR-type" evidence="3">
    <location>
        <begin position="13"/>
        <end position="72"/>
    </location>
</feature>
<dbReference type="SUPFAM" id="SSF46689">
    <property type="entry name" value="Homeodomain-like"/>
    <property type="match status" value="1"/>
</dbReference>
<accession>A0ABZ0PMT9</accession>
<dbReference type="PRINTS" id="PR00455">
    <property type="entry name" value="HTHTETR"/>
</dbReference>
<gene>
    <name evidence="4" type="ORF">R9Z33_09260</name>
</gene>
<protein>
    <submittedName>
        <fullName evidence="4">Helix-turn-helix domain-containing protein</fullName>
    </submittedName>
</protein>
<sequence length="199" mass="22861">MEGSITRRRLEPAARREEIIRAAVAYFAEVGFGGPTRDLARRAGVTQALLYKYFASKAELREAVFERVYLGRIAPHWLDELRDRTVPIRARLCRFYGEYTRAIFTYEWMRIFMWAGLDGDALNRRYLEHVSALLLAPMRDEITAAAEGRWAPGMEDLWNLHGGIIYLGIRRHIYHLPVPEDVTPVIEAAVDRFLAPLGA</sequence>
<organism evidence="4 5">
    <name type="scientific">Sediminicoccus rosea</name>
    <dbReference type="NCBI Taxonomy" id="1225128"/>
    <lineage>
        <taxon>Bacteria</taxon>
        <taxon>Pseudomonadati</taxon>
        <taxon>Pseudomonadota</taxon>
        <taxon>Alphaproteobacteria</taxon>
        <taxon>Acetobacterales</taxon>
        <taxon>Roseomonadaceae</taxon>
        <taxon>Sediminicoccus</taxon>
    </lineage>
</organism>
<evidence type="ECO:0000256" key="1">
    <source>
        <dbReference type="ARBA" id="ARBA00023125"/>
    </source>
</evidence>